<keyword evidence="12" id="KW-1185">Reference proteome</keyword>
<dbReference type="InterPro" id="IPR004772">
    <property type="entry name" value="TrkH"/>
</dbReference>
<dbReference type="EMBL" id="CP141615">
    <property type="protein sequence ID" value="WRP18565.1"/>
    <property type="molecule type" value="Genomic_DNA"/>
</dbReference>
<feature type="transmembrane region" description="Helical" evidence="10">
    <location>
        <begin position="63"/>
        <end position="91"/>
    </location>
</feature>
<feature type="transmembrane region" description="Helical" evidence="10">
    <location>
        <begin position="396"/>
        <end position="417"/>
    </location>
</feature>
<evidence type="ECO:0000256" key="2">
    <source>
        <dbReference type="ARBA" id="ARBA00022448"/>
    </source>
</evidence>
<evidence type="ECO:0000256" key="4">
    <source>
        <dbReference type="ARBA" id="ARBA00022538"/>
    </source>
</evidence>
<feature type="transmembrane region" description="Helical" evidence="10">
    <location>
        <begin position="219"/>
        <end position="240"/>
    </location>
</feature>
<dbReference type="PANTHER" id="PTHR32024:SF1">
    <property type="entry name" value="KTR SYSTEM POTASSIUM UPTAKE PROTEIN B"/>
    <property type="match status" value="1"/>
</dbReference>
<name>A0ABZ1C0C5_9FIRM</name>
<dbReference type="PANTHER" id="PTHR32024">
    <property type="entry name" value="TRK SYSTEM POTASSIUM UPTAKE PROTEIN TRKG-RELATED"/>
    <property type="match status" value="1"/>
</dbReference>
<dbReference type="RefSeq" id="WP_324717838.1">
    <property type="nucleotide sequence ID" value="NZ_CP141615.1"/>
</dbReference>
<gene>
    <name evidence="11" type="ORF">U7230_06070</name>
</gene>
<dbReference type="Pfam" id="PF02386">
    <property type="entry name" value="TrkH"/>
    <property type="match status" value="1"/>
</dbReference>
<keyword evidence="4" id="KW-0633">Potassium transport</keyword>
<proteinExistence type="predicted"/>
<accession>A0ABZ1C0C5</accession>
<reference evidence="11 12" key="1">
    <citation type="journal article" date="2024" name="Front. Microbiol.">
        <title>Novel thermophilic genera Geochorda gen. nov. and Carboxydochorda gen. nov. from the deep terrestrial subsurface reveal the ecophysiological diversity in the class Limnochordia.</title>
        <authorList>
            <person name="Karnachuk O.V."/>
            <person name="Lukina A.P."/>
            <person name="Avakyan M.R."/>
            <person name="Kadnikov V.V."/>
            <person name="Begmatov S."/>
            <person name="Beletsky A.V."/>
            <person name="Vlasova K.G."/>
            <person name="Novikov A.A."/>
            <person name="Shcherbakova V.A."/>
            <person name="Mardanov A.V."/>
            <person name="Ravin N.V."/>
        </authorList>
    </citation>
    <scope>NUCLEOTIDE SEQUENCE [LARGE SCALE GENOMIC DNA]</scope>
    <source>
        <strain evidence="11 12">L945</strain>
    </source>
</reference>
<evidence type="ECO:0000256" key="8">
    <source>
        <dbReference type="ARBA" id="ARBA00023065"/>
    </source>
</evidence>
<organism evidence="11 12">
    <name type="scientific">Carboxydichorda subterranea</name>
    <dbReference type="NCBI Taxonomy" id="3109565"/>
    <lineage>
        <taxon>Bacteria</taxon>
        <taxon>Bacillati</taxon>
        <taxon>Bacillota</taxon>
        <taxon>Limnochordia</taxon>
        <taxon>Limnochordales</taxon>
        <taxon>Geochordaceae</taxon>
        <taxon>Carboxydichorda</taxon>
    </lineage>
</organism>
<feature type="transmembrane region" description="Helical" evidence="10">
    <location>
        <begin position="280"/>
        <end position="296"/>
    </location>
</feature>
<keyword evidence="5 10" id="KW-0812">Transmembrane</keyword>
<keyword evidence="7 10" id="KW-1133">Transmembrane helix</keyword>
<evidence type="ECO:0000256" key="9">
    <source>
        <dbReference type="ARBA" id="ARBA00023136"/>
    </source>
</evidence>
<dbReference type="NCBIfam" id="TIGR00933">
    <property type="entry name" value="2a38"/>
    <property type="match status" value="1"/>
</dbReference>
<feature type="transmembrane region" description="Helical" evidence="10">
    <location>
        <begin position="6"/>
        <end position="27"/>
    </location>
</feature>
<feature type="transmembrane region" description="Helical" evidence="10">
    <location>
        <begin position="118"/>
        <end position="142"/>
    </location>
</feature>
<evidence type="ECO:0000256" key="3">
    <source>
        <dbReference type="ARBA" id="ARBA00022475"/>
    </source>
</evidence>
<keyword evidence="8" id="KW-0406">Ion transport</keyword>
<feature type="transmembrane region" description="Helical" evidence="10">
    <location>
        <begin position="252"/>
        <end position="273"/>
    </location>
</feature>
<feature type="transmembrane region" description="Helical" evidence="10">
    <location>
        <begin position="182"/>
        <end position="207"/>
    </location>
</feature>
<evidence type="ECO:0000313" key="11">
    <source>
        <dbReference type="EMBL" id="WRP18565.1"/>
    </source>
</evidence>
<keyword evidence="9 10" id="KW-0472">Membrane</keyword>
<evidence type="ECO:0000256" key="6">
    <source>
        <dbReference type="ARBA" id="ARBA00022958"/>
    </source>
</evidence>
<keyword evidence="2" id="KW-0813">Transport</keyword>
<feature type="transmembrane region" description="Helical" evidence="10">
    <location>
        <begin position="340"/>
        <end position="361"/>
    </location>
</feature>
<dbReference type="Proteomes" id="UP001332192">
    <property type="component" value="Chromosome"/>
</dbReference>
<protein>
    <submittedName>
        <fullName evidence="11">TrkH family potassium uptake protein</fullName>
    </submittedName>
</protein>
<evidence type="ECO:0000256" key="1">
    <source>
        <dbReference type="ARBA" id="ARBA00004651"/>
    </source>
</evidence>
<evidence type="ECO:0000256" key="10">
    <source>
        <dbReference type="SAM" id="Phobius"/>
    </source>
</evidence>
<comment type="subcellular location">
    <subcellularLocation>
        <location evidence="1">Cell membrane</location>
        <topology evidence="1">Multi-pass membrane protein</topology>
    </subcellularLocation>
</comment>
<evidence type="ECO:0000256" key="7">
    <source>
        <dbReference type="ARBA" id="ARBA00022989"/>
    </source>
</evidence>
<keyword evidence="3" id="KW-1003">Cell membrane</keyword>
<evidence type="ECO:0000256" key="5">
    <source>
        <dbReference type="ARBA" id="ARBA00022692"/>
    </source>
</evidence>
<evidence type="ECO:0000313" key="12">
    <source>
        <dbReference type="Proteomes" id="UP001332192"/>
    </source>
</evidence>
<keyword evidence="6" id="KW-0630">Potassium</keyword>
<dbReference type="InterPro" id="IPR003445">
    <property type="entry name" value="Cat_transpt"/>
</dbReference>
<sequence>MSPGRLLVVGYGSLALTGALLLMLPVAVTTPGRLTFTEAMFTSTSAVCVTGLTVIPIGQRLSLFGQLVVLVLMQVGGMGVMTVSTLFMVLLGRRISLRGRLLVQEEIHQDYLTGLVRLVRMVAGVTLFVEGLGATLLFLAWLPLLGPGKSAYFAVFHSVSAFNNAGLDLWGTSLRGFVTDPLVVLTVAGLLMVGGIGFSVIADVSSWRPGRRLQLHSRVALTMAGVLIASGFLFVLAVEWHNPRTLGALPWWYRPMAAFFTAVTPRTAGFDVVPTGELRAATLLFMLPLMFIGVSPGSTGGGIKTTTAAVVGSAVLSALSGREDLILFNRRVPRDTLYRAVSLVILAGSWCGLAAVSILVMEAMEPLSVLFEVVSAFGTVGLSTGITPDLSTPSRWVIIATMLMGRVGPVTVAMALARRSLASTGLWRYPEERVSLG</sequence>